<evidence type="ECO:0000256" key="3">
    <source>
        <dbReference type="SAM" id="MobiDB-lite"/>
    </source>
</evidence>
<feature type="compositionally biased region" description="Polar residues" evidence="3">
    <location>
        <begin position="1028"/>
        <end position="1044"/>
    </location>
</feature>
<evidence type="ECO:0000256" key="2">
    <source>
        <dbReference type="PROSITE-ProRule" id="PRU00376"/>
    </source>
</evidence>
<dbReference type="InterPro" id="IPR005033">
    <property type="entry name" value="YEATS"/>
</dbReference>
<dbReference type="Proteomes" id="UP001150538">
    <property type="component" value="Unassembled WGS sequence"/>
</dbReference>
<protein>
    <recommendedName>
        <fullName evidence="4">YEATS domain-containing protein</fullName>
    </recommendedName>
</protein>
<feature type="compositionally biased region" description="Polar residues" evidence="3">
    <location>
        <begin position="349"/>
        <end position="363"/>
    </location>
</feature>
<feature type="compositionally biased region" description="Polar residues" evidence="3">
    <location>
        <begin position="838"/>
        <end position="866"/>
    </location>
</feature>
<proteinExistence type="predicted"/>
<dbReference type="GO" id="GO:0005634">
    <property type="term" value="C:nucleus"/>
    <property type="evidence" value="ECO:0007669"/>
    <property type="project" value="UniProtKB-SubCell"/>
</dbReference>
<feature type="region of interest" description="Disordered" evidence="3">
    <location>
        <begin position="1319"/>
        <end position="1348"/>
    </location>
</feature>
<feature type="compositionally biased region" description="Polar residues" evidence="3">
    <location>
        <begin position="14"/>
        <end position="40"/>
    </location>
</feature>
<feature type="region of interest" description="Disordered" evidence="3">
    <location>
        <begin position="811"/>
        <end position="891"/>
    </location>
</feature>
<dbReference type="InterPro" id="IPR038704">
    <property type="entry name" value="YEAST_sf"/>
</dbReference>
<feature type="region of interest" description="Disordered" evidence="3">
    <location>
        <begin position="319"/>
        <end position="382"/>
    </location>
</feature>
<feature type="region of interest" description="Disordered" evidence="3">
    <location>
        <begin position="550"/>
        <end position="573"/>
    </location>
</feature>
<dbReference type="PROSITE" id="PS51037">
    <property type="entry name" value="YEATS"/>
    <property type="match status" value="1"/>
</dbReference>
<name>A0A9W7ZTC2_9FUNG</name>
<feature type="compositionally biased region" description="Acidic residues" evidence="3">
    <location>
        <begin position="321"/>
        <end position="336"/>
    </location>
</feature>
<feature type="compositionally biased region" description="Basic residues" evidence="3">
    <location>
        <begin position="811"/>
        <end position="821"/>
    </location>
</feature>
<keyword evidence="6" id="KW-1185">Reference proteome</keyword>
<organism evidence="5 6">
    <name type="scientific">Mycoemilia scoparia</name>
    <dbReference type="NCBI Taxonomy" id="417184"/>
    <lineage>
        <taxon>Eukaryota</taxon>
        <taxon>Fungi</taxon>
        <taxon>Fungi incertae sedis</taxon>
        <taxon>Zoopagomycota</taxon>
        <taxon>Kickxellomycotina</taxon>
        <taxon>Kickxellomycetes</taxon>
        <taxon>Kickxellales</taxon>
        <taxon>Kickxellaceae</taxon>
        <taxon>Mycoemilia</taxon>
    </lineage>
</organism>
<gene>
    <name evidence="5" type="ORF">H4219_003923</name>
</gene>
<dbReference type="InterPro" id="IPR058706">
    <property type="entry name" value="zf-C2H2_AHC1-like"/>
</dbReference>
<dbReference type="CDD" id="cd16907">
    <property type="entry name" value="YEATS_YEATS2_like"/>
    <property type="match status" value="1"/>
</dbReference>
<feature type="region of interest" description="Disordered" evidence="3">
    <location>
        <begin position="1426"/>
        <end position="1476"/>
    </location>
</feature>
<evidence type="ECO:0000313" key="5">
    <source>
        <dbReference type="EMBL" id="KAJ1916210.1"/>
    </source>
</evidence>
<dbReference type="Gene3D" id="2.60.40.1970">
    <property type="entry name" value="YEATS domain"/>
    <property type="match status" value="1"/>
</dbReference>
<feature type="region of interest" description="Disordered" evidence="3">
    <location>
        <begin position="1025"/>
        <end position="1044"/>
    </location>
</feature>
<evidence type="ECO:0000259" key="4">
    <source>
        <dbReference type="PROSITE" id="PS51037"/>
    </source>
</evidence>
<dbReference type="GO" id="GO:0000785">
    <property type="term" value="C:chromatin"/>
    <property type="evidence" value="ECO:0007669"/>
    <property type="project" value="UniProtKB-ARBA"/>
</dbReference>
<keyword evidence="1 2" id="KW-0539">Nucleus</keyword>
<feature type="domain" description="YEATS" evidence="4">
    <location>
        <begin position="404"/>
        <end position="545"/>
    </location>
</feature>
<feature type="compositionally biased region" description="Basic and acidic residues" evidence="3">
    <location>
        <begin position="1107"/>
        <end position="1118"/>
    </location>
</feature>
<feature type="compositionally biased region" description="Low complexity" evidence="3">
    <location>
        <begin position="364"/>
        <end position="375"/>
    </location>
</feature>
<comment type="subcellular location">
    <subcellularLocation>
        <location evidence="2">Nucleus</location>
    </subcellularLocation>
</comment>
<dbReference type="OrthoDB" id="1741717at2759"/>
<reference evidence="5" key="1">
    <citation type="submission" date="2022-07" db="EMBL/GenBank/DDBJ databases">
        <title>Phylogenomic reconstructions and comparative analyses of Kickxellomycotina fungi.</title>
        <authorList>
            <person name="Reynolds N.K."/>
            <person name="Stajich J.E."/>
            <person name="Barry K."/>
            <person name="Grigoriev I.V."/>
            <person name="Crous P."/>
            <person name="Smith M.E."/>
        </authorList>
    </citation>
    <scope>NUCLEOTIDE SEQUENCE</scope>
    <source>
        <strain evidence="5">NBRC 100468</strain>
    </source>
</reference>
<feature type="region of interest" description="Disordered" evidence="3">
    <location>
        <begin position="1095"/>
        <end position="1120"/>
    </location>
</feature>
<dbReference type="InterPro" id="IPR055129">
    <property type="entry name" value="YEATS_dom"/>
</dbReference>
<evidence type="ECO:0000256" key="1">
    <source>
        <dbReference type="ARBA" id="ARBA00023242"/>
    </source>
</evidence>
<dbReference type="Pfam" id="PF03366">
    <property type="entry name" value="YEATS"/>
    <property type="match status" value="1"/>
</dbReference>
<dbReference type="GO" id="GO:0006355">
    <property type="term" value="P:regulation of DNA-templated transcription"/>
    <property type="evidence" value="ECO:0007669"/>
    <property type="project" value="InterPro"/>
</dbReference>
<accession>A0A9W7ZTC2</accession>
<evidence type="ECO:0000313" key="6">
    <source>
        <dbReference type="Proteomes" id="UP001150538"/>
    </source>
</evidence>
<feature type="compositionally biased region" description="Polar residues" evidence="3">
    <location>
        <begin position="1329"/>
        <end position="1348"/>
    </location>
</feature>
<comment type="caution">
    <text evidence="5">The sequence shown here is derived from an EMBL/GenBank/DDBJ whole genome shotgun (WGS) entry which is preliminary data.</text>
</comment>
<sequence>MSELPPEGNDDLLRQQQPSQDNAAPTKSTSIQSPQPQSDTQGRKKRKPNFAPISDDPETKKKVRRIIEQQFNLEIYMKQREIHQLESSIQKTQIMLDVVQSSILNKHNGITPNNSGLLSIALSGKDKRFGGLSRNTFSNLLSSSSNISTPPPVRQSARNVNYSEFYDNSTSTRGYRRDRLSTINSSSGCLYAQTQDEKFIRITCPGCGRTNFATFQGFINHCRIVHEMEFTSHAEAANICGVLVENDQAEIPANHPVRRMAPLAAPFSSISSGAVAAGTSSNSNMRLGMSLLESQLSEQQRSEIRDTLEKLNQPKIKVYEEDVDFDEEGDEEDEYNNGDSRVHAGKGISNRSQPKPQKNNQNDPTTTSTPGATTPIIDQQQQNKNSDIPLFLTQHMAYAQPPPRESRFHVIKQIIIGNVSKYVAVDKRLPQFASHTHKWTFTVRTPAGEQPPGTFIRKVRYFLHPSYRPNDIVDIMDPFEFELSRMGWGEFPIRLQLFFVDKRNKPVDLVTVIELDKFQSGRTVMGSQKIIDIELDRLSKFRSVDELGGADVTQEDKKKADSNADSDGSSRGKSIARAVLKTCQDSSTSENNKHLSTSMQVGADFVDRVGPNRYNSAVTVSSVIDCKDQENKSDDKIQSKETPVVNRTVNTKITQQQVAPLQPLPKKPRDPIHPVLGILMGFACRAFPICLDAFTPIKLLLDNSNNSESCVLPQDDYFDGPIFTALDKQSPLPKLLHPLLLFLSQPIPPRPNNQHDTQNYQYTVFSSTETWKEKSPLGKRLSSEYQRAALIHKHLVSAILGKRGIPQRKKSVFLRNRRYRQSKTPTPEPIVKKENDKTSTATNSVQNQTSYNKENKPNSQETTLSRFSGMKEPPPQSTASSSAGGSQPGGRKIVLDKRRAIECFTTFLELVGVDNQEHIKAIKECVQIIDGQSMVQIFQTINKLQKNGPKAVKIWLRQYHFTPHPKSIEHEECNDYGDTDVEEMRVESVTTGSVINSNGDDKQTTLSIKDTTSKLNDDLSEIALAKPSPSTTQPQIITDNNSGKQEIADNKVAYPKSESVKTAVVGDNCQSQIPLNDSTNKPVDKQQTLALIKQESKTSLSSSSDQQFDKTNADKGNDEGVTAIQIQQQPTTMTIRKYCMTCGNLFFGNDNDDTMTTKDYCSSICRSVWCGDSKLNSHNSTLSRLSELVKRLPKGWDHLDDDGNEDLDIDEDFQAGSVTASSKSISSIIDGKDSGNQGCLSLFEKITSQIRQQAMTMAHDQQQQPYHRNITDPDENKQIVKSKPTRMLMTMKLIDWVWVDVIRPLELFTTPAARLSQYQTNKDPDVEDNTNGLSRLSKGTSTRPSSSLLPKYHHGLADANSKALGLSSLSSVVEIDSGKSMVSLVNADRKSLEEAIDQRVVVGKLMTDIAKLFLRDLVNESANQIRKQKSVDCQELGKSSIDNNNSKATMAEKDVDKPQPSPSNQKESGHGDVQANSPKLSVALSEIGLTTTATTTKNTDHQNISDAIVNINLPKVMLTPWHVLRAVQKRSDLFDMCSNVYLGTTD</sequence>
<dbReference type="EMBL" id="JANBPU010000111">
    <property type="protein sequence ID" value="KAJ1916210.1"/>
    <property type="molecule type" value="Genomic_DNA"/>
</dbReference>
<feature type="region of interest" description="Disordered" evidence="3">
    <location>
        <begin position="1"/>
        <end position="62"/>
    </location>
</feature>
<dbReference type="PANTHER" id="PTHR23195">
    <property type="entry name" value="YEATS DOMAIN"/>
    <property type="match status" value="1"/>
</dbReference>
<dbReference type="Pfam" id="PF25909">
    <property type="entry name" value="zf-C2H2_AHC1"/>
    <property type="match status" value="1"/>
</dbReference>